<evidence type="ECO:0000313" key="1">
    <source>
        <dbReference type="EMBL" id="KAL3676721.1"/>
    </source>
</evidence>
<dbReference type="AlphaFoldDB" id="A0ABD3GFQ5"/>
<proteinExistence type="predicted"/>
<comment type="caution">
    <text evidence="1">The sequence shown here is derived from an EMBL/GenBank/DDBJ whole genome shotgun (WGS) entry which is preliminary data.</text>
</comment>
<sequence>MWEDEDGLLPDQRIQTVLEQHTVHLGDDTVRSQVKGIIYVTSQRSAKLMMTRLMSELPDHNSTESLACIEAWNNGIGVGPKIRRQGNINRGVHQYLHRGHSQIFFEGKWLYNSTARSRGQEKYRFDPISNMEILNPHERVATRDNCRPLRLIQCHLFPIHQKKPGDNHILAISTGPHTRHSTLFQEGGIGHPPPLPEAEDVMLAVHGPTCAVKSIEFCVVMGVHDAPVEGGGGGGRQTRPRTTE</sequence>
<evidence type="ECO:0000313" key="2">
    <source>
        <dbReference type="Proteomes" id="UP001633002"/>
    </source>
</evidence>
<organism evidence="1 2">
    <name type="scientific">Riccia sorocarpa</name>
    <dbReference type="NCBI Taxonomy" id="122646"/>
    <lineage>
        <taxon>Eukaryota</taxon>
        <taxon>Viridiplantae</taxon>
        <taxon>Streptophyta</taxon>
        <taxon>Embryophyta</taxon>
        <taxon>Marchantiophyta</taxon>
        <taxon>Marchantiopsida</taxon>
        <taxon>Marchantiidae</taxon>
        <taxon>Marchantiales</taxon>
        <taxon>Ricciaceae</taxon>
        <taxon>Riccia</taxon>
    </lineage>
</organism>
<protein>
    <submittedName>
        <fullName evidence="1">Uncharacterized protein</fullName>
    </submittedName>
</protein>
<name>A0ABD3GFQ5_9MARC</name>
<dbReference type="EMBL" id="JBJQOH010000008">
    <property type="protein sequence ID" value="KAL3676721.1"/>
    <property type="molecule type" value="Genomic_DNA"/>
</dbReference>
<keyword evidence="2" id="KW-1185">Reference proteome</keyword>
<reference evidence="1 2" key="1">
    <citation type="submission" date="2024-09" db="EMBL/GenBank/DDBJ databases">
        <title>Chromosome-scale assembly of Riccia sorocarpa.</title>
        <authorList>
            <person name="Paukszto L."/>
        </authorList>
    </citation>
    <scope>NUCLEOTIDE SEQUENCE [LARGE SCALE GENOMIC DNA]</scope>
    <source>
        <strain evidence="1">LP-2024</strain>
        <tissue evidence="1">Aerial parts of the thallus</tissue>
    </source>
</reference>
<dbReference type="Proteomes" id="UP001633002">
    <property type="component" value="Unassembled WGS sequence"/>
</dbReference>
<accession>A0ABD3GFQ5</accession>
<gene>
    <name evidence="1" type="ORF">R1sor_026669</name>
</gene>